<evidence type="ECO:0000256" key="1">
    <source>
        <dbReference type="ARBA" id="ARBA00022603"/>
    </source>
</evidence>
<name>A0AAT9GS70_9CREN</name>
<sequence length="369" mass="42805">MSHNEKVKVFTLAIKLIIKNKIQPEKAFDISMKKLKIKDNREKLFTDFLKTLKNFYYYSEVYNDEGLEEIVSKSLIDSEITLPTWVKERLSYLKLNDYSALFNRTVWIRINTLKADVEEVIKSMHKKGFKLERDEFNFLYRVIEAPFKISKTEEFEEGKIVIQDKASVKVVQILDPKPYEKILEVGSAPGMKTSLIQQLTRNKAYVIALDVSEKRISIQKELMKKLEVDNVDLVLADGEHLPVKEVDKILIDAPCSNSGTLNADPSVFLRLTKNDIIKLSRIQRKILEEASKLKKPVVYSTCSLFPEEGEKVVEKYSPYLVKLTDDSSHYGYIRSKVWLRVMRFYPHIHGTEGFFIAKLDFSKDNKSSL</sequence>
<evidence type="ECO:0000313" key="6">
    <source>
        <dbReference type="EMBL" id="BFH73757.1"/>
    </source>
</evidence>
<gene>
    <name evidence="6" type="ORF">SJAV_17010</name>
</gene>
<dbReference type="InterPro" id="IPR001678">
    <property type="entry name" value="MeTrfase_RsmB-F_NOP2_dom"/>
</dbReference>
<keyword evidence="1 6" id="KW-0489">Methyltransferase</keyword>
<dbReference type="SUPFAM" id="SSF53335">
    <property type="entry name" value="S-adenosyl-L-methionine-dependent methyltransferases"/>
    <property type="match status" value="1"/>
</dbReference>
<proteinExistence type="predicted"/>
<dbReference type="GeneID" id="92354654"/>
<organism evidence="6">
    <name type="scientific">Sulfurisphaera javensis</name>
    <dbReference type="NCBI Taxonomy" id="2049879"/>
    <lineage>
        <taxon>Archaea</taxon>
        <taxon>Thermoproteota</taxon>
        <taxon>Thermoprotei</taxon>
        <taxon>Sulfolobales</taxon>
        <taxon>Sulfolobaceae</taxon>
        <taxon>Sulfurisphaera</taxon>
    </lineage>
</organism>
<dbReference type="GO" id="GO:0008173">
    <property type="term" value="F:RNA methyltransferase activity"/>
    <property type="evidence" value="ECO:0007669"/>
    <property type="project" value="InterPro"/>
</dbReference>
<evidence type="ECO:0000256" key="4">
    <source>
        <dbReference type="ARBA" id="ARBA00022884"/>
    </source>
</evidence>
<dbReference type="GO" id="GO:0003723">
    <property type="term" value="F:RNA binding"/>
    <property type="evidence" value="ECO:0007669"/>
    <property type="project" value="UniProtKB-KW"/>
</dbReference>
<accession>A0AAT9GS70</accession>
<dbReference type="RefSeq" id="WP_369609324.1">
    <property type="nucleotide sequence ID" value="NZ_AP031322.1"/>
</dbReference>
<protein>
    <submittedName>
        <fullName evidence="6">RsmB/NOP family class I SAM-dependent RNA methyltransferase</fullName>
    </submittedName>
</protein>
<dbReference type="Gene3D" id="3.40.50.150">
    <property type="entry name" value="Vaccinia Virus protein VP39"/>
    <property type="match status" value="1"/>
</dbReference>
<dbReference type="EMBL" id="AP031322">
    <property type="protein sequence ID" value="BFH73757.1"/>
    <property type="molecule type" value="Genomic_DNA"/>
</dbReference>
<dbReference type="PROSITE" id="PS51686">
    <property type="entry name" value="SAM_MT_RSMB_NOP"/>
    <property type="match status" value="1"/>
</dbReference>
<dbReference type="PANTHER" id="PTHR22807">
    <property type="entry name" value="NOP2 YEAST -RELATED NOL1/NOP2/FMU SUN DOMAIN-CONTAINING"/>
    <property type="match status" value="1"/>
</dbReference>
<dbReference type="InterPro" id="IPR049560">
    <property type="entry name" value="MeTrfase_RsmB-F_NOP2_cat"/>
</dbReference>
<dbReference type="PRINTS" id="PR02008">
    <property type="entry name" value="RCMTFAMILY"/>
</dbReference>
<evidence type="ECO:0000256" key="3">
    <source>
        <dbReference type="ARBA" id="ARBA00022691"/>
    </source>
</evidence>
<dbReference type="PANTHER" id="PTHR22807:SF70">
    <property type="entry name" value="TRNA_RRNA CYTOSINE-C5-METHYLASE, NOL1_NOP2_SUN FAMILY, FUSED TO N-TERMINAL NUSB REGULATOR DOMAIN"/>
    <property type="match status" value="1"/>
</dbReference>
<dbReference type="KEGG" id="sjv:SJAV_17010"/>
<dbReference type="CDD" id="cd02440">
    <property type="entry name" value="AdoMet_MTases"/>
    <property type="match status" value="1"/>
</dbReference>
<evidence type="ECO:0000256" key="2">
    <source>
        <dbReference type="ARBA" id="ARBA00022679"/>
    </source>
</evidence>
<keyword evidence="4" id="KW-0694">RNA-binding</keyword>
<dbReference type="Pfam" id="PF01189">
    <property type="entry name" value="Methyltr_RsmB-F"/>
    <property type="match status" value="1"/>
</dbReference>
<dbReference type="AlphaFoldDB" id="A0AAT9GS70"/>
<keyword evidence="3" id="KW-0949">S-adenosyl-L-methionine</keyword>
<dbReference type="InterPro" id="IPR023267">
    <property type="entry name" value="RCMT"/>
</dbReference>
<evidence type="ECO:0000259" key="5">
    <source>
        <dbReference type="PROSITE" id="PS51686"/>
    </source>
</evidence>
<dbReference type="GO" id="GO:0001510">
    <property type="term" value="P:RNA methylation"/>
    <property type="evidence" value="ECO:0007669"/>
    <property type="project" value="InterPro"/>
</dbReference>
<dbReference type="InterPro" id="IPR029063">
    <property type="entry name" value="SAM-dependent_MTases_sf"/>
</dbReference>
<reference evidence="6" key="1">
    <citation type="submission" date="2024-03" db="EMBL/GenBank/DDBJ databases">
        <title>Complete genome sequence of Sulfurisphaera javensis strain KD-1.</title>
        <authorList>
            <person name="Sakai H."/>
            <person name="Nur N."/>
            <person name="Suwanto A."/>
            <person name="Kurosawa N."/>
        </authorList>
    </citation>
    <scope>NUCLEOTIDE SEQUENCE</scope>
    <source>
        <strain evidence="6">KD-1</strain>
    </source>
</reference>
<feature type="domain" description="SAM-dependent MTase RsmB/NOP-type" evidence="5">
    <location>
        <begin position="96"/>
        <end position="362"/>
    </location>
</feature>
<keyword evidence="2" id="KW-0808">Transferase</keyword>